<keyword evidence="2" id="KW-0472">Membrane</keyword>
<feature type="compositionally biased region" description="Basic and acidic residues" evidence="1">
    <location>
        <begin position="164"/>
        <end position="179"/>
    </location>
</feature>
<keyword evidence="2" id="KW-1133">Transmembrane helix</keyword>
<feature type="region of interest" description="Disordered" evidence="1">
    <location>
        <begin position="148"/>
        <end position="179"/>
    </location>
</feature>
<sequence>MSLLFFAARCISPFFCLLFFLYKTYTHMVSIQHHKQASHLPLSTVYGQKPTTGEIPVTAVLAVTGDTTRHLNRRRRCRNSDPRRSRYVGTRKLNHMDCCANFGTWNSQLTKRRTVHINYESSFFCRSMHIPILLSALFPLQNLHTHGQHTTSQAGLSPPSLDCIRPETDDRRDSGDGRP</sequence>
<proteinExistence type="predicted"/>
<name>A0A251TQ32_HELAN</name>
<evidence type="ECO:0000256" key="1">
    <source>
        <dbReference type="SAM" id="MobiDB-lite"/>
    </source>
</evidence>
<reference evidence="4" key="1">
    <citation type="journal article" date="2017" name="Nature">
        <title>The sunflower genome provides insights into oil metabolism, flowering and Asterid evolution.</title>
        <authorList>
            <person name="Badouin H."/>
            <person name="Gouzy J."/>
            <person name="Grassa C.J."/>
            <person name="Murat F."/>
            <person name="Staton S.E."/>
            <person name="Cottret L."/>
            <person name="Lelandais-Briere C."/>
            <person name="Owens G.L."/>
            <person name="Carrere S."/>
            <person name="Mayjonade B."/>
            <person name="Legrand L."/>
            <person name="Gill N."/>
            <person name="Kane N.C."/>
            <person name="Bowers J.E."/>
            <person name="Hubner S."/>
            <person name="Bellec A."/>
            <person name="Berard A."/>
            <person name="Berges H."/>
            <person name="Blanchet N."/>
            <person name="Boniface M.C."/>
            <person name="Brunel D."/>
            <person name="Catrice O."/>
            <person name="Chaidir N."/>
            <person name="Claudel C."/>
            <person name="Donnadieu C."/>
            <person name="Faraut T."/>
            <person name="Fievet G."/>
            <person name="Helmstetter N."/>
            <person name="King M."/>
            <person name="Knapp S.J."/>
            <person name="Lai Z."/>
            <person name="Le Paslier M.C."/>
            <person name="Lippi Y."/>
            <person name="Lorenzon L."/>
            <person name="Mandel J.R."/>
            <person name="Marage G."/>
            <person name="Marchand G."/>
            <person name="Marquand E."/>
            <person name="Bret-Mestries E."/>
            <person name="Morien E."/>
            <person name="Nambeesan S."/>
            <person name="Nguyen T."/>
            <person name="Pegot-Espagnet P."/>
            <person name="Pouilly N."/>
            <person name="Raftis F."/>
            <person name="Sallet E."/>
            <person name="Schiex T."/>
            <person name="Thomas J."/>
            <person name="Vandecasteele C."/>
            <person name="Vares D."/>
            <person name="Vear F."/>
            <person name="Vautrin S."/>
            <person name="Crespi M."/>
            <person name="Mangin B."/>
            <person name="Burke J.M."/>
            <person name="Salse J."/>
            <person name="Munos S."/>
            <person name="Vincourt P."/>
            <person name="Rieseberg L.H."/>
            <person name="Langlade N.B."/>
        </authorList>
    </citation>
    <scope>NUCLEOTIDE SEQUENCE [LARGE SCALE GENOMIC DNA]</scope>
    <source>
        <strain evidence="4">cv. SF193</strain>
    </source>
</reference>
<evidence type="ECO:0000313" key="3">
    <source>
        <dbReference type="EMBL" id="OTG12722.1"/>
    </source>
</evidence>
<evidence type="ECO:0000256" key="2">
    <source>
        <dbReference type="SAM" id="Phobius"/>
    </source>
</evidence>
<gene>
    <name evidence="3" type="ORF">HannXRQ_Chr10g0312751</name>
</gene>
<protein>
    <submittedName>
        <fullName evidence="3">Uncharacterized protein</fullName>
    </submittedName>
</protein>
<keyword evidence="4" id="KW-1185">Reference proteome</keyword>
<feature type="transmembrane region" description="Helical" evidence="2">
    <location>
        <begin position="6"/>
        <end position="25"/>
    </location>
</feature>
<keyword evidence="2" id="KW-0812">Transmembrane</keyword>
<dbReference type="Proteomes" id="UP000215914">
    <property type="component" value="Chromosome 10"/>
</dbReference>
<dbReference type="InParanoid" id="A0A251TQ32"/>
<organism evidence="3 4">
    <name type="scientific">Helianthus annuus</name>
    <name type="common">Common sunflower</name>
    <dbReference type="NCBI Taxonomy" id="4232"/>
    <lineage>
        <taxon>Eukaryota</taxon>
        <taxon>Viridiplantae</taxon>
        <taxon>Streptophyta</taxon>
        <taxon>Embryophyta</taxon>
        <taxon>Tracheophyta</taxon>
        <taxon>Spermatophyta</taxon>
        <taxon>Magnoliopsida</taxon>
        <taxon>eudicotyledons</taxon>
        <taxon>Gunneridae</taxon>
        <taxon>Pentapetalae</taxon>
        <taxon>asterids</taxon>
        <taxon>campanulids</taxon>
        <taxon>Asterales</taxon>
        <taxon>Asteraceae</taxon>
        <taxon>Asteroideae</taxon>
        <taxon>Heliantheae alliance</taxon>
        <taxon>Heliantheae</taxon>
        <taxon>Helianthus</taxon>
    </lineage>
</organism>
<dbReference type="EMBL" id="CM007899">
    <property type="protein sequence ID" value="OTG12722.1"/>
    <property type="molecule type" value="Genomic_DNA"/>
</dbReference>
<accession>A0A251TQ32</accession>
<dbReference type="AlphaFoldDB" id="A0A251TQ32"/>
<evidence type="ECO:0000313" key="4">
    <source>
        <dbReference type="Proteomes" id="UP000215914"/>
    </source>
</evidence>